<reference evidence="3" key="3">
    <citation type="submission" date="2015-06" db="UniProtKB">
        <authorList>
            <consortium name="EnsemblMetazoa"/>
        </authorList>
    </citation>
    <scope>IDENTIFICATION</scope>
</reference>
<dbReference type="Proteomes" id="UP000014760">
    <property type="component" value="Unassembled WGS sequence"/>
</dbReference>
<keyword evidence="4" id="KW-1185">Reference proteome</keyword>
<accession>R7VDS3</accession>
<dbReference type="EMBL" id="KB295002">
    <property type="protein sequence ID" value="ELU13830.1"/>
    <property type="molecule type" value="Genomic_DNA"/>
</dbReference>
<evidence type="ECO:0000313" key="2">
    <source>
        <dbReference type="EMBL" id="ELU13830.1"/>
    </source>
</evidence>
<evidence type="ECO:0000256" key="1">
    <source>
        <dbReference type="SAM" id="MobiDB-lite"/>
    </source>
</evidence>
<dbReference type="AlphaFoldDB" id="R7VDS3"/>
<organism evidence="2">
    <name type="scientific">Capitella teleta</name>
    <name type="common">Polychaete worm</name>
    <dbReference type="NCBI Taxonomy" id="283909"/>
    <lineage>
        <taxon>Eukaryota</taxon>
        <taxon>Metazoa</taxon>
        <taxon>Spiralia</taxon>
        <taxon>Lophotrochozoa</taxon>
        <taxon>Annelida</taxon>
        <taxon>Polychaeta</taxon>
        <taxon>Sedentaria</taxon>
        <taxon>Scolecida</taxon>
        <taxon>Capitellidae</taxon>
        <taxon>Capitella</taxon>
    </lineage>
</organism>
<sequence length="197" mass="21746">MATKKFVVGLKWKKLGNESPTDENEDDISPTGPRGSSRFGKFRALRDRNGTDSTRDVVKKLVRMNSVRDAFGSIREKLRVSTRRKKRLINSPAGMTPGSVQRRRSARLAASNSEVKMYSPFNIDTPNKTPGRIRMGVHGPKRFDFSSPTRFQKDVDVVSQGIACLTRNATSFSKASQSPSSSSSTGSDVTFTVNKVV</sequence>
<feature type="region of interest" description="Disordered" evidence="1">
    <location>
        <begin position="13"/>
        <end position="42"/>
    </location>
</feature>
<dbReference type="EnsemblMetazoa" id="CapteT195514">
    <property type="protein sequence ID" value="CapteP195514"/>
    <property type="gene ID" value="CapteG195514"/>
</dbReference>
<proteinExistence type="predicted"/>
<feature type="region of interest" description="Disordered" evidence="1">
    <location>
        <begin position="171"/>
        <end position="191"/>
    </location>
</feature>
<evidence type="ECO:0000313" key="3">
    <source>
        <dbReference type="EnsemblMetazoa" id="CapteP195514"/>
    </source>
</evidence>
<gene>
    <name evidence="2" type="ORF">CAPTEDRAFT_195514</name>
</gene>
<dbReference type="OrthoDB" id="75343at2759"/>
<evidence type="ECO:0000313" key="4">
    <source>
        <dbReference type="Proteomes" id="UP000014760"/>
    </source>
</evidence>
<dbReference type="HOGENOM" id="CLU_1385353_0_0_1"/>
<name>R7VDS3_CAPTE</name>
<protein>
    <submittedName>
        <fullName evidence="2 3">Uncharacterized protein</fullName>
    </submittedName>
</protein>
<reference evidence="4" key="1">
    <citation type="submission" date="2012-12" db="EMBL/GenBank/DDBJ databases">
        <authorList>
            <person name="Hellsten U."/>
            <person name="Grimwood J."/>
            <person name="Chapman J.A."/>
            <person name="Shapiro H."/>
            <person name="Aerts A."/>
            <person name="Otillar R.P."/>
            <person name="Terry A.Y."/>
            <person name="Boore J.L."/>
            <person name="Simakov O."/>
            <person name="Marletaz F."/>
            <person name="Cho S.-J."/>
            <person name="Edsinger-Gonzales E."/>
            <person name="Havlak P."/>
            <person name="Kuo D.-H."/>
            <person name="Larsson T."/>
            <person name="Lv J."/>
            <person name="Arendt D."/>
            <person name="Savage R."/>
            <person name="Osoegawa K."/>
            <person name="de Jong P."/>
            <person name="Lindberg D.R."/>
            <person name="Seaver E.C."/>
            <person name="Weisblat D.A."/>
            <person name="Putnam N.H."/>
            <person name="Grigoriev I.V."/>
            <person name="Rokhsar D.S."/>
        </authorList>
    </citation>
    <scope>NUCLEOTIDE SEQUENCE</scope>
    <source>
        <strain evidence="4">I ESC-2004</strain>
    </source>
</reference>
<dbReference type="EMBL" id="AMQN01005045">
    <property type="status" value="NOT_ANNOTATED_CDS"/>
    <property type="molecule type" value="Genomic_DNA"/>
</dbReference>
<feature type="compositionally biased region" description="Low complexity" evidence="1">
    <location>
        <begin position="171"/>
        <end position="187"/>
    </location>
</feature>
<reference evidence="2 4" key="2">
    <citation type="journal article" date="2013" name="Nature">
        <title>Insights into bilaterian evolution from three spiralian genomes.</title>
        <authorList>
            <person name="Simakov O."/>
            <person name="Marletaz F."/>
            <person name="Cho S.J."/>
            <person name="Edsinger-Gonzales E."/>
            <person name="Havlak P."/>
            <person name="Hellsten U."/>
            <person name="Kuo D.H."/>
            <person name="Larsson T."/>
            <person name="Lv J."/>
            <person name="Arendt D."/>
            <person name="Savage R."/>
            <person name="Osoegawa K."/>
            <person name="de Jong P."/>
            <person name="Grimwood J."/>
            <person name="Chapman J.A."/>
            <person name="Shapiro H."/>
            <person name="Aerts A."/>
            <person name="Otillar R.P."/>
            <person name="Terry A.Y."/>
            <person name="Boore J.L."/>
            <person name="Grigoriev I.V."/>
            <person name="Lindberg D.R."/>
            <person name="Seaver E.C."/>
            <person name="Weisblat D.A."/>
            <person name="Putnam N.H."/>
            <person name="Rokhsar D.S."/>
        </authorList>
    </citation>
    <scope>NUCLEOTIDE SEQUENCE</scope>
    <source>
        <strain evidence="2 4">I ESC-2004</strain>
    </source>
</reference>